<dbReference type="Pfam" id="PF20906">
    <property type="entry name" value="S-Me-THD_C"/>
    <property type="match status" value="1"/>
</dbReference>
<dbReference type="Proteomes" id="UP000297245">
    <property type="component" value="Unassembled WGS sequence"/>
</dbReference>
<dbReference type="OrthoDB" id="5404895at2759"/>
<dbReference type="SUPFAM" id="SSF160991">
    <property type="entry name" value="CV3147-like"/>
    <property type="match status" value="1"/>
</dbReference>
<dbReference type="EMBL" id="ML179224">
    <property type="protein sequence ID" value="THU94437.1"/>
    <property type="molecule type" value="Genomic_DNA"/>
</dbReference>
<dbReference type="InterPro" id="IPR048350">
    <property type="entry name" value="S-Me-THD-like_C"/>
</dbReference>
<feature type="domain" description="S-Me-THD-like C-terminal" evidence="1">
    <location>
        <begin position="28"/>
        <end position="105"/>
    </location>
</feature>
<organism evidence="2 3">
    <name type="scientific">Dendrothele bispora (strain CBS 962.96)</name>
    <dbReference type="NCBI Taxonomy" id="1314807"/>
    <lineage>
        <taxon>Eukaryota</taxon>
        <taxon>Fungi</taxon>
        <taxon>Dikarya</taxon>
        <taxon>Basidiomycota</taxon>
        <taxon>Agaricomycotina</taxon>
        <taxon>Agaricomycetes</taxon>
        <taxon>Agaricomycetidae</taxon>
        <taxon>Agaricales</taxon>
        <taxon>Agaricales incertae sedis</taxon>
        <taxon>Dendrothele</taxon>
    </lineage>
</organism>
<gene>
    <name evidence="2" type="ORF">K435DRAFT_860565</name>
</gene>
<evidence type="ECO:0000313" key="2">
    <source>
        <dbReference type="EMBL" id="THU94437.1"/>
    </source>
</evidence>
<name>A0A4S8LXP9_DENBC</name>
<protein>
    <recommendedName>
        <fullName evidence="1">S-Me-THD-like C-terminal domain-containing protein</fullName>
    </recommendedName>
</protein>
<dbReference type="AlphaFoldDB" id="A0A4S8LXP9"/>
<keyword evidence="3" id="KW-1185">Reference proteome</keyword>
<accession>A0A4S8LXP9</accession>
<evidence type="ECO:0000259" key="1">
    <source>
        <dbReference type="Pfam" id="PF20906"/>
    </source>
</evidence>
<dbReference type="Gene3D" id="2.40.390.10">
    <property type="entry name" value="CV3147-like"/>
    <property type="match status" value="1"/>
</dbReference>
<sequence>MSNEPKVRLSGSVEPLQYADKKSGNLKAIPNEILKIQNGKCLFGGKTINVSQEVRAGFTWGEIRIARLRDDEVEDASSASVANKEGDDLLIIPFQNENLVAYVEKRDGSRRRRRRRNLLHNRTCLKISTPGPGSIPMAAKYNDDTSSLFPGPLIPCTDELPSPDSGVDLPEMSGRNGHRKSVIYLSLYFLQIQKNTLSNYEAD</sequence>
<reference evidence="2 3" key="1">
    <citation type="journal article" date="2019" name="Nat. Ecol. Evol.">
        <title>Megaphylogeny resolves global patterns of mushroom evolution.</title>
        <authorList>
            <person name="Varga T."/>
            <person name="Krizsan K."/>
            <person name="Foldi C."/>
            <person name="Dima B."/>
            <person name="Sanchez-Garcia M."/>
            <person name="Sanchez-Ramirez S."/>
            <person name="Szollosi G.J."/>
            <person name="Szarkandi J.G."/>
            <person name="Papp V."/>
            <person name="Albert L."/>
            <person name="Andreopoulos W."/>
            <person name="Angelini C."/>
            <person name="Antonin V."/>
            <person name="Barry K.W."/>
            <person name="Bougher N.L."/>
            <person name="Buchanan P."/>
            <person name="Buyck B."/>
            <person name="Bense V."/>
            <person name="Catcheside P."/>
            <person name="Chovatia M."/>
            <person name="Cooper J."/>
            <person name="Damon W."/>
            <person name="Desjardin D."/>
            <person name="Finy P."/>
            <person name="Geml J."/>
            <person name="Haridas S."/>
            <person name="Hughes K."/>
            <person name="Justo A."/>
            <person name="Karasinski D."/>
            <person name="Kautmanova I."/>
            <person name="Kiss B."/>
            <person name="Kocsube S."/>
            <person name="Kotiranta H."/>
            <person name="LaButti K.M."/>
            <person name="Lechner B.E."/>
            <person name="Liimatainen K."/>
            <person name="Lipzen A."/>
            <person name="Lukacs Z."/>
            <person name="Mihaltcheva S."/>
            <person name="Morgado L.N."/>
            <person name="Niskanen T."/>
            <person name="Noordeloos M.E."/>
            <person name="Ohm R.A."/>
            <person name="Ortiz-Santana B."/>
            <person name="Ovrebo C."/>
            <person name="Racz N."/>
            <person name="Riley R."/>
            <person name="Savchenko A."/>
            <person name="Shiryaev A."/>
            <person name="Soop K."/>
            <person name="Spirin V."/>
            <person name="Szebenyi C."/>
            <person name="Tomsovsky M."/>
            <person name="Tulloss R.E."/>
            <person name="Uehling J."/>
            <person name="Grigoriev I.V."/>
            <person name="Vagvolgyi C."/>
            <person name="Papp T."/>
            <person name="Martin F.M."/>
            <person name="Miettinen O."/>
            <person name="Hibbett D.S."/>
            <person name="Nagy L.G."/>
        </authorList>
    </citation>
    <scope>NUCLEOTIDE SEQUENCE [LARGE SCALE GENOMIC DNA]</scope>
    <source>
        <strain evidence="2 3">CBS 962.96</strain>
    </source>
</reference>
<dbReference type="InterPro" id="IPR024071">
    <property type="entry name" value="S-Me-THD_C_sf"/>
</dbReference>
<evidence type="ECO:0000313" key="3">
    <source>
        <dbReference type="Proteomes" id="UP000297245"/>
    </source>
</evidence>
<proteinExistence type="predicted"/>